<dbReference type="WBParaSite" id="TASK_0000164401-mRNA-1">
    <property type="protein sequence ID" value="TASK_0000164401-mRNA-1"/>
    <property type="gene ID" value="TASK_0000164401"/>
</dbReference>
<evidence type="ECO:0000313" key="3">
    <source>
        <dbReference type="WBParaSite" id="TASK_0000164401-mRNA-1"/>
    </source>
</evidence>
<proteinExistence type="predicted"/>
<name>A0A0R3VW50_TAEAS</name>
<sequence length="164" mass="18938">MLTFDMDFNSNSLEGKRAQYKKIFRTSYLCAFDYVVYMIDSDLHCHVGRRIPLGLRRFMSCITSNAADKINRPPLLLILNPEPKLTANSTSRGYRFERQIAKLYRLKEITLQGLGASTVNLSAYNWWRVRRLCLQGYKFVNVYEAFQIAPLRIAITEAKGSNQA</sequence>
<reference evidence="1 2" key="2">
    <citation type="submission" date="2018-11" db="EMBL/GenBank/DDBJ databases">
        <authorList>
            <consortium name="Pathogen Informatics"/>
        </authorList>
    </citation>
    <scope>NUCLEOTIDE SEQUENCE [LARGE SCALE GENOMIC DNA]</scope>
</reference>
<evidence type="ECO:0000313" key="2">
    <source>
        <dbReference type="Proteomes" id="UP000282613"/>
    </source>
</evidence>
<accession>A0A0R3VW50</accession>
<dbReference type="EMBL" id="UYRS01000493">
    <property type="protein sequence ID" value="VDK23405.1"/>
    <property type="molecule type" value="Genomic_DNA"/>
</dbReference>
<protein>
    <submittedName>
        <fullName evidence="3">FBD domain-containing protein</fullName>
    </submittedName>
</protein>
<gene>
    <name evidence="1" type="ORF">TASK_LOCUS1645</name>
</gene>
<organism evidence="3">
    <name type="scientific">Taenia asiatica</name>
    <name type="common">Asian tapeworm</name>
    <dbReference type="NCBI Taxonomy" id="60517"/>
    <lineage>
        <taxon>Eukaryota</taxon>
        <taxon>Metazoa</taxon>
        <taxon>Spiralia</taxon>
        <taxon>Lophotrochozoa</taxon>
        <taxon>Platyhelminthes</taxon>
        <taxon>Cestoda</taxon>
        <taxon>Eucestoda</taxon>
        <taxon>Cyclophyllidea</taxon>
        <taxon>Taeniidae</taxon>
        <taxon>Taenia</taxon>
    </lineage>
</organism>
<reference evidence="3" key="1">
    <citation type="submission" date="2017-02" db="UniProtKB">
        <authorList>
            <consortium name="WormBaseParasite"/>
        </authorList>
    </citation>
    <scope>IDENTIFICATION</scope>
</reference>
<dbReference type="Proteomes" id="UP000282613">
    <property type="component" value="Unassembled WGS sequence"/>
</dbReference>
<keyword evidence="2" id="KW-1185">Reference proteome</keyword>
<dbReference type="AlphaFoldDB" id="A0A0R3VW50"/>
<evidence type="ECO:0000313" key="1">
    <source>
        <dbReference type="EMBL" id="VDK23405.1"/>
    </source>
</evidence>